<evidence type="ECO:0000256" key="1">
    <source>
        <dbReference type="SAM" id="Phobius"/>
    </source>
</evidence>
<keyword evidence="1" id="KW-1133">Transmembrane helix</keyword>
<dbReference type="PANTHER" id="PTHR31552">
    <property type="entry name" value="SERPENTINE RECEPTOR CLASS GAMMA"/>
    <property type="match status" value="1"/>
</dbReference>
<reference evidence="2 3" key="1">
    <citation type="submission" date="2013-05" db="EMBL/GenBank/DDBJ databases">
        <title>Draft genome of the parasitic nematode Anyclostoma ceylanicum.</title>
        <authorList>
            <person name="Mitreva M."/>
        </authorList>
    </citation>
    <scope>NUCLEOTIDE SEQUENCE [LARGE SCALE GENOMIC DNA]</scope>
</reference>
<proteinExistence type="predicted"/>
<sequence length="174" mass="19819">MHFAYVQTYMTFFISLYRMTVITHPVKHEKDLSSVMTELLVFMTVFLIVSSAINIISVIFLCIRAKTYKHDKAERNMFILALLDFFIQTAFFILYVVIYNQSEAGMTAAKLIPYASDILTFSNAYLLIILNKRIRARVLSFTRCSDSATVKASTLNNRSSAVVVSVFSTPKPSR</sequence>
<dbReference type="InterPro" id="IPR019426">
    <property type="entry name" value="7TM_GPCR_serpentine_rcpt_Srv"/>
</dbReference>
<dbReference type="Proteomes" id="UP000054495">
    <property type="component" value="Unassembled WGS sequence"/>
</dbReference>
<gene>
    <name evidence="2" type="ORF">ANCCEY_07453</name>
</gene>
<name>A0A0D6LTR2_9BILA</name>
<dbReference type="PANTHER" id="PTHR31552:SF8">
    <property type="entry name" value="SERPENTINE RECEPTOR CLASS GAMMA"/>
    <property type="match status" value="1"/>
</dbReference>
<organism evidence="2 3">
    <name type="scientific">Ancylostoma ceylanicum</name>
    <dbReference type="NCBI Taxonomy" id="53326"/>
    <lineage>
        <taxon>Eukaryota</taxon>
        <taxon>Metazoa</taxon>
        <taxon>Ecdysozoa</taxon>
        <taxon>Nematoda</taxon>
        <taxon>Chromadorea</taxon>
        <taxon>Rhabditida</taxon>
        <taxon>Rhabditina</taxon>
        <taxon>Rhabditomorpha</taxon>
        <taxon>Strongyloidea</taxon>
        <taxon>Ancylostomatidae</taxon>
        <taxon>Ancylostomatinae</taxon>
        <taxon>Ancylostoma</taxon>
    </lineage>
</organism>
<keyword evidence="3" id="KW-1185">Reference proteome</keyword>
<dbReference type="AlphaFoldDB" id="A0A0D6LTR2"/>
<keyword evidence="1" id="KW-0812">Transmembrane</keyword>
<feature type="transmembrane region" description="Helical" evidence="1">
    <location>
        <begin position="111"/>
        <end position="130"/>
    </location>
</feature>
<feature type="transmembrane region" description="Helical" evidence="1">
    <location>
        <begin position="77"/>
        <end position="99"/>
    </location>
</feature>
<dbReference type="Pfam" id="PF10323">
    <property type="entry name" value="7TM_GPCR_Srv"/>
    <property type="match status" value="1"/>
</dbReference>
<evidence type="ECO:0000313" key="2">
    <source>
        <dbReference type="EMBL" id="EPB73431.1"/>
    </source>
</evidence>
<keyword evidence="1" id="KW-0472">Membrane</keyword>
<evidence type="ECO:0000313" key="3">
    <source>
        <dbReference type="Proteomes" id="UP000054495"/>
    </source>
</evidence>
<accession>A0A0D6LTR2</accession>
<evidence type="ECO:0008006" key="4">
    <source>
        <dbReference type="Google" id="ProtNLM"/>
    </source>
</evidence>
<protein>
    <recommendedName>
        <fullName evidence="4">Serpentine receptor class gamma</fullName>
    </recommendedName>
</protein>
<feature type="transmembrane region" description="Helical" evidence="1">
    <location>
        <begin position="39"/>
        <end position="65"/>
    </location>
</feature>
<dbReference type="EMBL" id="KE124988">
    <property type="protein sequence ID" value="EPB73431.1"/>
    <property type="molecule type" value="Genomic_DNA"/>
</dbReference>